<evidence type="ECO:0000313" key="4">
    <source>
        <dbReference type="Proteomes" id="UP000007798"/>
    </source>
</evidence>
<feature type="region of interest" description="Disordered" evidence="1">
    <location>
        <begin position="78"/>
        <end position="114"/>
    </location>
</feature>
<gene>
    <name evidence="3" type="primary">Dwil\GK27569</name>
    <name evidence="3" type="ORF">Dwil_GK27569</name>
</gene>
<reference evidence="3 4" key="1">
    <citation type="journal article" date="2007" name="Nature">
        <title>Evolution of genes and genomes on the Drosophila phylogeny.</title>
        <authorList>
            <consortium name="Drosophila 12 Genomes Consortium"/>
            <person name="Clark A.G."/>
            <person name="Eisen M.B."/>
            <person name="Smith D.R."/>
            <person name="Bergman C.M."/>
            <person name="Oliver B."/>
            <person name="Markow T.A."/>
            <person name="Kaufman T.C."/>
            <person name="Kellis M."/>
            <person name="Gelbart W."/>
            <person name="Iyer V.N."/>
            <person name="Pollard D.A."/>
            <person name="Sackton T.B."/>
            <person name="Larracuente A.M."/>
            <person name="Singh N.D."/>
            <person name="Abad J.P."/>
            <person name="Abt D.N."/>
            <person name="Adryan B."/>
            <person name="Aguade M."/>
            <person name="Akashi H."/>
            <person name="Anderson W.W."/>
            <person name="Aquadro C.F."/>
            <person name="Ardell D.H."/>
            <person name="Arguello R."/>
            <person name="Artieri C.G."/>
            <person name="Barbash D.A."/>
            <person name="Barker D."/>
            <person name="Barsanti P."/>
            <person name="Batterham P."/>
            <person name="Batzoglou S."/>
            <person name="Begun D."/>
            <person name="Bhutkar A."/>
            <person name="Blanco E."/>
            <person name="Bosak S.A."/>
            <person name="Bradley R.K."/>
            <person name="Brand A.D."/>
            <person name="Brent M.R."/>
            <person name="Brooks A.N."/>
            <person name="Brown R.H."/>
            <person name="Butlin R.K."/>
            <person name="Caggese C."/>
            <person name="Calvi B.R."/>
            <person name="Bernardo de Carvalho A."/>
            <person name="Caspi A."/>
            <person name="Castrezana S."/>
            <person name="Celniker S.E."/>
            <person name="Chang J.L."/>
            <person name="Chapple C."/>
            <person name="Chatterji S."/>
            <person name="Chinwalla A."/>
            <person name="Civetta A."/>
            <person name="Clifton S.W."/>
            <person name="Comeron J.M."/>
            <person name="Costello J.C."/>
            <person name="Coyne J.A."/>
            <person name="Daub J."/>
            <person name="David R.G."/>
            <person name="Delcher A.L."/>
            <person name="Delehaunty K."/>
            <person name="Do C.B."/>
            <person name="Ebling H."/>
            <person name="Edwards K."/>
            <person name="Eickbush T."/>
            <person name="Evans J.D."/>
            <person name="Filipski A."/>
            <person name="Findeiss S."/>
            <person name="Freyhult E."/>
            <person name="Fulton L."/>
            <person name="Fulton R."/>
            <person name="Garcia A.C."/>
            <person name="Gardiner A."/>
            <person name="Garfield D.A."/>
            <person name="Garvin B.E."/>
            <person name="Gibson G."/>
            <person name="Gilbert D."/>
            <person name="Gnerre S."/>
            <person name="Godfrey J."/>
            <person name="Good R."/>
            <person name="Gotea V."/>
            <person name="Gravely B."/>
            <person name="Greenberg A.J."/>
            <person name="Griffiths-Jones S."/>
            <person name="Gross S."/>
            <person name="Guigo R."/>
            <person name="Gustafson E.A."/>
            <person name="Haerty W."/>
            <person name="Hahn M.W."/>
            <person name="Halligan D.L."/>
            <person name="Halpern A.L."/>
            <person name="Halter G.M."/>
            <person name="Han M.V."/>
            <person name="Heger A."/>
            <person name="Hillier L."/>
            <person name="Hinrichs A.S."/>
            <person name="Holmes I."/>
            <person name="Hoskins R.A."/>
            <person name="Hubisz M.J."/>
            <person name="Hultmark D."/>
            <person name="Huntley M.A."/>
            <person name="Jaffe D.B."/>
            <person name="Jagadeeshan S."/>
            <person name="Jeck W.R."/>
            <person name="Johnson J."/>
            <person name="Jones C.D."/>
            <person name="Jordan W.C."/>
            <person name="Karpen G.H."/>
            <person name="Kataoka E."/>
            <person name="Keightley P.D."/>
            <person name="Kheradpour P."/>
            <person name="Kirkness E.F."/>
            <person name="Koerich L.B."/>
            <person name="Kristiansen K."/>
            <person name="Kudrna D."/>
            <person name="Kulathinal R.J."/>
            <person name="Kumar S."/>
            <person name="Kwok R."/>
            <person name="Lander E."/>
            <person name="Langley C.H."/>
            <person name="Lapoint R."/>
            <person name="Lazzaro B.P."/>
            <person name="Lee S.J."/>
            <person name="Levesque L."/>
            <person name="Li R."/>
            <person name="Lin C.F."/>
            <person name="Lin M.F."/>
            <person name="Lindblad-Toh K."/>
            <person name="Llopart A."/>
            <person name="Long M."/>
            <person name="Low L."/>
            <person name="Lozovsky E."/>
            <person name="Lu J."/>
            <person name="Luo M."/>
            <person name="Machado C.A."/>
            <person name="Makalowski W."/>
            <person name="Marzo M."/>
            <person name="Matsuda M."/>
            <person name="Matzkin L."/>
            <person name="McAllister B."/>
            <person name="McBride C.S."/>
            <person name="McKernan B."/>
            <person name="McKernan K."/>
            <person name="Mendez-Lago M."/>
            <person name="Minx P."/>
            <person name="Mollenhauer M.U."/>
            <person name="Montooth K."/>
            <person name="Mount S.M."/>
            <person name="Mu X."/>
            <person name="Myers E."/>
            <person name="Negre B."/>
            <person name="Newfeld S."/>
            <person name="Nielsen R."/>
            <person name="Noor M.A."/>
            <person name="O'Grady P."/>
            <person name="Pachter L."/>
            <person name="Papaceit M."/>
            <person name="Parisi M.J."/>
            <person name="Parisi M."/>
            <person name="Parts L."/>
            <person name="Pedersen J.S."/>
            <person name="Pesole G."/>
            <person name="Phillippy A.M."/>
            <person name="Ponting C.P."/>
            <person name="Pop M."/>
            <person name="Porcelli D."/>
            <person name="Powell J.R."/>
            <person name="Prohaska S."/>
            <person name="Pruitt K."/>
            <person name="Puig M."/>
            <person name="Quesneville H."/>
            <person name="Ram K.R."/>
            <person name="Rand D."/>
            <person name="Rasmussen M.D."/>
            <person name="Reed L.K."/>
            <person name="Reenan R."/>
            <person name="Reily A."/>
            <person name="Remington K.A."/>
            <person name="Rieger T.T."/>
            <person name="Ritchie M.G."/>
            <person name="Robin C."/>
            <person name="Rogers Y.H."/>
            <person name="Rohde C."/>
            <person name="Rozas J."/>
            <person name="Rubenfield M.J."/>
            <person name="Ruiz A."/>
            <person name="Russo S."/>
            <person name="Salzberg S.L."/>
            <person name="Sanchez-Gracia A."/>
            <person name="Saranga D.J."/>
            <person name="Sato H."/>
            <person name="Schaeffer S.W."/>
            <person name="Schatz M.C."/>
            <person name="Schlenke T."/>
            <person name="Schwartz R."/>
            <person name="Segarra C."/>
            <person name="Singh R.S."/>
            <person name="Sirot L."/>
            <person name="Sirota M."/>
            <person name="Sisneros N.B."/>
            <person name="Smith C.D."/>
            <person name="Smith T.F."/>
            <person name="Spieth J."/>
            <person name="Stage D.E."/>
            <person name="Stark A."/>
            <person name="Stephan W."/>
            <person name="Strausberg R.L."/>
            <person name="Strempel S."/>
            <person name="Sturgill D."/>
            <person name="Sutton G."/>
            <person name="Sutton G.G."/>
            <person name="Tao W."/>
            <person name="Teichmann S."/>
            <person name="Tobari Y.N."/>
            <person name="Tomimura Y."/>
            <person name="Tsolas J.M."/>
            <person name="Valente V.L."/>
            <person name="Venter E."/>
            <person name="Venter J.C."/>
            <person name="Vicario S."/>
            <person name="Vieira F.G."/>
            <person name="Vilella A.J."/>
            <person name="Villasante A."/>
            <person name="Walenz B."/>
            <person name="Wang J."/>
            <person name="Wasserman M."/>
            <person name="Watts T."/>
            <person name="Wilson D."/>
            <person name="Wilson R.K."/>
            <person name="Wing R.A."/>
            <person name="Wolfner M.F."/>
            <person name="Wong A."/>
            <person name="Wong G.K."/>
            <person name="Wu C.I."/>
            <person name="Wu G."/>
            <person name="Yamamoto D."/>
            <person name="Yang H.P."/>
            <person name="Yang S.P."/>
            <person name="Yorke J.A."/>
            <person name="Yoshida K."/>
            <person name="Zdobnov E."/>
            <person name="Zhang P."/>
            <person name="Zhang Y."/>
            <person name="Zimin A.V."/>
            <person name="Baldwin J."/>
            <person name="Abdouelleil A."/>
            <person name="Abdulkadir J."/>
            <person name="Abebe A."/>
            <person name="Abera B."/>
            <person name="Abreu J."/>
            <person name="Acer S.C."/>
            <person name="Aftuck L."/>
            <person name="Alexander A."/>
            <person name="An P."/>
            <person name="Anderson E."/>
            <person name="Anderson S."/>
            <person name="Arachi H."/>
            <person name="Azer M."/>
            <person name="Bachantsang P."/>
            <person name="Barry A."/>
            <person name="Bayul T."/>
            <person name="Berlin A."/>
            <person name="Bessette D."/>
            <person name="Bloom T."/>
            <person name="Blye J."/>
            <person name="Boguslavskiy L."/>
            <person name="Bonnet C."/>
            <person name="Boukhgalter B."/>
            <person name="Bourzgui I."/>
            <person name="Brown A."/>
            <person name="Cahill P."/>
            <person name="Channer S."/>
            <person name="Cheshatsang Y."/>
            <person name="Chuda L."/>
            <person name="Citroen M."/>
            <person name="Collymore A."/>
            <person name="Cooke P."/>
            <person name="Costello M."/>
            <person name="D'Aco K."/>
            <person name="Daza R."/>
            <person name="De Haan G."/>
            <person name="DeGray S."/>
            <person name="DeMaso C."/>
            <person name="Dhargay N."/>
            <person name="Dooley K."/>
            <person name="Dooley E."/>
            <person name="Doricent M."/>
            <person name="Dorje P."/>
            <person name="Dorjee K."/>
            <person name="Dupes A."/>
            <person name="Elong R."/>
            <person name="Falk J."/>
            <person name="Farina A."/>
            <person name="Faro S."/>
            <person name="Ferguson D."/>
            <person name="Fisher S."/>
            <person name="Foley C.D."/>
            <person name="Franke A."/>
            <person name="Friedrich D."/>
            <person name="Gadbois L."/>
            <person name="Gearin G."/>
            <person name="Gearin C.R."/>
            <person name="Giannoukos G."/>
            <person name="Goode T."/>
            <person name="Graham J."/>
            <person name="Grandbois E."/>
            <person name="Grewal S."/>
            <person name="Gyaltsen K."/>
            <person name="Hafez N."/>
            <person name="Hagos B."/>
            <person name="Hall J."/>
            <person name="Henson C."/>
            <person name="Hollinger A."/>
            <person name="Honan T."/>
            <person name="Huard M.D."/>
            <person name="Hughes L."/>
            <person name="Hurhula B."/>
            <person name="Husby M.E."/>
            <person name="Kamat A."/>
            <person name="Kanga B."/>
            <person name="Kashin S."/>
            <person name="Khazanovich D."/>
            <person name="Kisner P."/>
            <person name="Lance K."/>
            <person name="Lara M."/>
            <person name="Lee W."/>
            <person name="Lennon N."/>
            <person name="Letendre F."/>
            <person name="LeVine R."/>
            <person name="Lipovsky A."/>
            <person name="Liu X."/>
            <person name="Liu J."/>
            <person name="Liu S."/>
            <person name="Lokyitsang T."/>
            <person name="Lokyitsang Y."/>
            <person name="Lubonja R."/>
            <person name="Lui A."/>
            <person name="MacDonald P."/>
            <person name="Magnisalis V."/>
            <person name="Maru K."/>
            <person name="Matthews C."/>
            <person name="McCusker W."/>
            <person name="McDonough S."/>
            <person name="Mehta T."/>
            <person name="Meldrim J."/>
            <person name="Meneus L."/>
            <person name="Mihai O."/>
            <person name="Mihalev A."/>
            <person name="Mihova T."/>
            <person name="Mittelman R."/>
            <person name="Mlenga V."/>
            <person name="Montmayeur A."/>
            <person name="Mulrain L."/>
            <person name="Navidi A."/>
            <person name="Naylor J."/>
            <person name="Negash T."/>
            <person name="Nguyen T."/>
            <person name="Nguyen N."/>
            <person name="Nicol R."/>
            <person name="Norbu C."/>
            <person name="Norbu N."/>
            <person name="Novod N."/>
            <person name="O'Neill B."/>
            <person name="Osman S."/>
            <person name="Markiewicz E."/>
            <person name="Oyono O.L."/>
            <person name="Patti C."/>
            <person name="Phunkhang P."/>
            <person name="Pierre F."/>
            <person name="Priest M."/>
            <person name="Raghuraman S."/>
            <person name="Rege F."/>
            <person name="Reyes R."/>
            <person name="Rise C."/>
            <person name="Rogov P."/>
            <person name="Ross K."/>
            <person name="Ryan E."/>
            <person name="Settipalli S."/>
            <person name="Shea T."/>
            <person name="Sherpa N."/>
            <person name="Shi L."/>
            <person name="Shih D."/>
            <person name="Sparrow T."/>
            <person name="Spaulding J."/>
            <person name="Stalker J."/>
            <person name="Stange-Thomann N."/>
            <person name="Stavropoulos S."/>
            <person name="Stone C."/>
            <person name="Strader C."/>
            <person name="Tesfaye S."/>
            <person name="Thomson T."/>
            <person name="Thoulutsang Y."/>
            <person name="Thoulutsang D."/>
            <person name="Topham K."/>
            <person name="Topping I."/>
            <person name="Tsamla T."/>
            <person name="Vassiliev H."/>
            <person name="Vo A."/>
            <person name="Wangchuk T."/>
            <person name="Wangdi T."/>
            <person name="Weiand M."/>
            <person name="Wilkinson J."/>
            <person name="Wilson A."/>
            <person name="Yadav S."/>
            <person name="Young G."/>
            <person name="Yu Q."/>
            <person name="Zembek L."/>
            <person name="Zhong D."/>
            <person name="Zimmer A."/>
            <person name="Zwirko Z."/>
            <person name="Jaffe D.B."/>
            <person name="Alvarez P."/>
            <person name="Brockman W."/>
            <person name="Butler J."/>
            <person name="Chin C."/>
            <person name="Gnerre S."/>
            <person name="Grabherr M."/>
            <person name="Kleber M."/>
            <person name="Mauceli E."/>
            <person name="MacCallum I."/>
        </authorList>
    </citation>
    <scope>NUCLEOTIDE SEQUENCE [LARGE SCALE GENOMIC DNA]</scope>
    <source>
        <strain evidence="4">Tucson 14030-0811.24</strain>
    </source>
</reference>
<dbReference type="PROSITE" id="PS00028">
    <property type="entry name" value="ZINC_FINGER_C2H2_1"/>
    <property type="match status" value="1"/>
</dbReference>
<dbReference type="STRING" id="7260.A0A0Q9WT29"/>
<evidence type="ECO:0000256" key="1">
    <source>
        <dbReference type="SAM" id="MobiDB-lite"/>
    </source>
</evidence>
<organism evidence="3 4">
    <name type="scientific">Drosophila willistoni</name>
    <name type="common">Fruit fly</name>
    <dbReference type="NCBI Taxonomy" id="7260"/>
    <lineage>
        <taxon>Eukaryota</taxon>
        <taxon>Metazoa</taxon>
        <taxon>Ecdysozoa</taxon>
        <taxon>Arthropoda</taxon>
        <taxon>Hexapoda</taxon>
        <taxon>Insecta</taxon>
        <taxon>Pterygota</taxon>
        <taxon>Neoptera</taxon>
        <taxon>Endopterygota</taxon>
        <taxon>Diptera</taxon>
        <taxon>Brachycera</taxon>
        <taxon>Muscomorpha</taxon>
        <taxon>Ephydroidea</taxon>
        <taxon>Drosophilidae</taxon>
        <taxon>Drosophila</taxon>
        <taxon>Sophophora</taxon>
    </lineage>
</organism>
<dbReference type="InterPro" id="IPR013087">
    <property type="entry name" value="Znf_C2H2_type"/>
</dbReference>
<dbReference type="AlphaFoldDB" id="A0A0Q9WT29"/>
<feature type="domain" description="C2H2-type" evidence="2">
    <location>
        <begin position="35"/>
        <end position="56"/>
    </location>
</feature>
<dbReference type="OrthoDB" id="8067562at2759"/>
<accession>A0A0Q9WT29</accession>
<dbReference type="FunCoup" id="A0A0Q9WT29">
    <property type="interactions" value="184"/>
</dbReference>
<keyword evidence="4" id="KW-1185">Reference proteome</keyword>
<feature type="region of interest" description="Disordered" evidence="1">
    <location>
        <begin position="482"/>
        <end position="502"/>
    </location>
</feature>
<feature type="region of interest" description="Disordered" evidence="1">
    <location>
        <begin position="377"/>
        <end position="445"/>
    </location>
</feature>
<protein>
    <recommendedName>
        <fullName evidence="2">C2H2-type domain-containing protein</fullName>
    </recommendedName>
</protein>
<feature type="compositionally biased region" description="Basic and acidic residues" evidence="1">
    <location>
        <begin position="99"/>
        <end position="110"/>
    </location>
</feature>
<feature type="compositionally biased region" description="Low complexity" evidence="1">
    <location>
        <begin position="87"/>
        <end position="98"/>
    </location>
</feature>
<feature type="compositionally biased region" description="Basic and acidic residues" evidence="1">
    <location>
        <begin position="421"/>
        <end position="430"/>
    </location>
</feature>
<sequence>MSSFLNLLPSGSNVNLEKCGDVVISPKDNIMALYCRFCSDIFTRLPEFARHLQANHSDILSFAVEQNVYSVEELLGDQDNEQDTEQSASDSSSSGDSGLPERERDEEISKKNATSEVYACQSNANIVEALAANDIDLNDSLDNSDNDKDLQTEVESLLFNDDENKADNLVEPFSNKDTKIVTESKYCEITETETQKDTKGFRQSRSKTEKRSLSICDLKSYSITRMTRRREMKQMSSVRMRIIRSLQVEEMAAKPVRTPLSNLSSKEHLADDNVKGKHSLEAKHPLIEKPKLLAIQESKENQKLLAKISSATLAKPTPPPIPSLGPLESTESFQKPCIYNVPPMPIKLESDSKKKLKGKFVEISKVEILPKLNLKQEKSFEKQPQRSANLEDDLSPMPKKARSETRPVNENIDSKPMPQKARSESLKDNSQEQLPKCNRNDESSRCPLNFSLSESVIEFLQTDLKSTPLDGADSLLQLAMPKESEPPSQLKMKPQNDQELPSKPKVIKDDLTLLKLIGLPVIIFPTYVDKLHQDEYDNMREKAAKFTQIFRNYAVIWNRRKFIVSSDQLESLNHQLGLLKDELNL</sequence>
<evidence type="ECO:0000259" key="2">
    <source>
        <dbReference type="PROSITE" id="PS00028"/>
    </source>
</evidence>
<proteinExistence type="predicted"/>
<evidence type="ECO:0000313" key="3">
    <source>
        <dbReference type="EMBL" id="KRF99108.1"/>
    </source>
</evidence>
<dbReference type="Proteomes" id="UP000007798">
    <property type="component" value="Unassembled WGS sequence"/>
</dbReference>
<name>A0A0Q9WT29_DROWI</name>
<dbReference type="InParanoid" id="A0A0Q9WT29"/>
<dbReference type="EMBL" id="CH964154">
    <property type="protein sequence ID" value="KRF99108.1"/>
    <property type="molecule type" value="Genomic_DNA"/>
</dbReference>